<evidence type="ECO:0000259" key="6">
    <source>
        <dbReference type="Pfam" id="PF01467"/>
    </source>
</evidence>
<dbReference type="NCBIfam" id="TIGR00125">
    <property type="entry name" value="cyt_tran_rel"/>
    <property type="match status" value="1"/>
</dbReference>
<evidence type="ECO:0000256" key="2">
    <source>
        <dbReference type="ARBA" id="ARBA00022695"/>
    </source>
</evidence>
<dbReference type="InterPro" id="IPR029056">
    <property type="entry name" value="Ribokinase-like"/>
</dbReference>
<evidence type="ECO:0000259" key="5">
    <source>
        <dbReference type="Pfam" id="PF00294"/>
    </source>
</evidence>
<dbReference type="Pfam" id="PF01467">
    <property type="entry name" value="CTP_transf_like"/>
    <property type="match status" value="1"/>
</dbReference>
<gene>
    <name evidence="7" type="primary">hldE</name>
    <name evidence="7" type="ORF">CVS54_00376</name>
</gene>
<dbReference type="InterPro" id="IPR014729">
    <property type="entry name" value="Rossmann-like_a/b/a_fold"/>
</dbReference>
<dbReference type="Gene3D" id="3.40.1190.20">
    <property type="match status" value="1"/>
</dbReference>
<reference evidence="7 8" key="1">
    <citation type="submission" date="2018-08" db="EMBL/GenBank/DDBJ databases">
        <title>Microbacterium oxydans strain HG3.</title>
        <authorList>
            <person name="ORTET P."/>
        </authorList>
    </citation>
    <scope>NUCLEOTIDE SEQUENCE [LARGE SCALE GENOMIC DNA]</scope>
    <source>
        <strain evidence="7 8">HG3</strain>
    </source>
</reference>
<evidence type="ECO:0000256" key="1">
    <source>
        <dbReference type="ARBA" id="ARBA00022679"/>
    </source>
</evidence>
<proteinExistence type="predicted"/>
<keyword evidence="3" id="KW-0511">Multifunctional enzyme</keyword>
<dbReference type="AlphaFoldDB" id="A0A3Q9J4B4"/>
<dbReference type="PANTHER" id="PTHR43793:SF2">
    <property type="entry name" value="BIFUNCTIONAL PROTEIN HLDE"/>
    <property type="match status" value="1"/>
</dbReference>
<keyword evidence="4" id="KW-0119">Carbohydrate metabolism</keyword>
<dbReference type="InterPro" id="IPR004821">
    <property type="entry name" value="Cyt_trans-like"/>
</dbReference>
<dbReference type="GO" id="GO:0016779">
    <property type="term" value="F:nucleotidyltransferase activity"/>
    <property type="evidence" value="ECO:0007669"/>
    <property type="project" value="UniProtKB-KW"/>
</dbReference>
<dbReference type="KEGG" id="moy:CVS54_00376"/>
<feature type="domain" description="Cytidyltransferase-like" evidence="6">
    <location>
        <begin position="327"/>
        <end position="418"/>
    </location>
</feature>
<keyword evidence="2" id="KW-0548">Nucleotidyltransferase</keyword>
<evidence type="ECO:0000256" key="4">
    <source>
        <dbReference type="ARBA" id="ARBA00023277"/>
    </source>
</evidence>
<dbReference type="InterPro" id="IPR011611">
    <property type="entry name" value="PfkB_dom"/>
</dbReference>
<dbReference type="SUPFAM" id="SSF53613">
    <property type="entry name" value="Ribokinase-like"/>
    <property type="match status" value="1"/>
</dbReference>
<sequence>MVFETREPPHIVVFGDLIVDYWLADEASRAGEIESRPRRYSHVDLGGAANTAANAAALGARVTYVGCVPDSALSVIPEMEKAGVTFCRISGCLADTAGARFRLRVDGGLRRRKGRDAKHNHKSVADDVRVAMALLSADAVIVSDYGQEDTAALVQLLSNMRRSVPTLVVDTASPHTWAGVGVDVLKMNHREYAHALSTSSLSAAHDGSGEADDGIGEEAASLASLLNCALLAVSSDVHGVYLFDSERQVGRTHPGTISEEDATVGAGDLFVAAITLHLACGIGPVTAASLAQAAVDFSLGPRRTVRFGRSNLYSDDQFARVKPRSVFTNGCFDLIHGGHLSLLSYARKIADFVVVGLNSDESIRELKGPSRPVLPFEWRKETLEGLGLVDRVIELDGISPVPLVEKFRPNIYLKGGDYSRVSLPFFDEISPLVDSIEFTPLVSGRSSSLIADRVLTRPGN</sequence>
<dbReference type="InterPro" id="IPR050385">
    <property type="entry name" value="Archaeal_FAD_synthase"/>
</dbReference>
<keyword evidence="1" id="KW-0808">Transferase</keyword>
<protein>
    <submittedName>
        <fullName evidence="7">Bifunctional protein HldE</fullName>
    </submittedName>
</protein>
<dbReference type="Pfam" id="PF00294">
    <property type="entry name" value="PfkB"/>
    <property type="match status" value="1"/>
</dbReference>
<dbReference type="Proteomes" id="UP000274841">
    <property type="component" value="Chromosome"/>
</dbReference>
<name>A0A3Q9J4B4_9MICO</name>
<dbReference type="SUPFAM" id="SSF52374">
    <property type="entry name" value="Nucleotidylyl transferase"/>
    <property type="match status" value="1"/>
</dbReference>
<dbReference type="Gene3D" id="3.40.50.620">
    <property type="entry name" value="HUPs"/>
    <property type="match status" value="1"/>
</dbReference>
<accession>A0A3Q9J4B4</accession>
<evidence type="ECO:0000256" key="3">
    <source>
        <dbReference type="ARBA" id="ARBA00023268"/>
    </source>
</evidence>
<organism evidence="7 8">
    <name type="scientific">Microbacterium oxydans</name>
    <dbReference type="NCBI Taxonomy" id="82380"/>
    <lineage>
        <taxon>Bacteria</taxon>
        <taxon>Bacillati</taxon>
        <taxon>Actinomycetota</taxon>
        <taxon>Actinomycetes</taxon>
        <taxon>Micrococcales</taxon>
        <taxon>Microbacteriaceae</taxon>
        <taxon>Microbacterium</taxon>
    </lineage>
</organism>
<feature type="domain" description="Carbohydrate kinase PfkB" evidence="5">
    <location>
        <begin position="10"/>
        <end position="294"/>
    </location>
</feature>
<evidence type="ECO:0000313" key="7">
    <source>
        <dbReference type="EMBL" id="AZS39076.1"/>
    </source>
</evidence>
<dbReference type="EMBL" id="CP031422">
    <property type="protein sequence ID" value="AZS39076.1"/>
    <property type="molecule type" value="Genomic_DNA"/>
</dbReference>
<evidence type="ECO:0000313" key="8">
    <source>
        <dbReference type="Proteomes" id="UP000274841"/>
    </source>
</evidence>
<dbReference type="PANTHER" id="PTHR43793">
    <property type="entry name" value="FAD SYNTHASE"/>
    <property type="match status" value="1"/>
</dbReference>